<feature type="binding site" evidence="1">
    <location>
        <position position="111"/>
    </location>
    <ligand>
        <name>a divalent metal cation</name>
        <dbReference type="ChEBI" id="CHEBI:60240"/>
        <label>1</label>
    </ligand>
</feature>
<dbReference type="AlphaFoldDB" id="A0A7C9N9P9"/>
<proteinExistence type="predicted"/>
<gene>
    <name evidence="2" type="ORF">D1639_00730</name>
</gene>
<accession>A0A7C9N9P9</accession>
<dbReference type="PANTHER" id="PTHR47176">
    <property type="entry name" value="OSJNBA0020J04.13 PROTEIN"/>
    <property type="match status" value="1"/>
</dbReference>
<feature type="binding site" evidence="1">
    <location>
        <position position="149"/>
    </location>
    <ligand>
        <name>a divalent metal cation</name>
        <dbReference type="ChEBI" id="CHEBI:60240"/>
        <label>2</label>
    </ligand>
</feature>
<reference evidence="2" key="1">
    <citation type="submission" date="2018-08" db="EMBL/GenBank/DDBJ databases">
        <title>Murine metabolic-syndrome-specific gut microbial biobank.</title>
        <authorList>
            <person name="Liu C."/>
        </authorList>
    </citation>
    <scope>NUCLEOTIDE SEQUENCE [LARGE SCALE GENOMIC DNA]</scope>
    <source>
        <strain evidence="2">Z82</strain>
    </source>
</reference>
<keyword evidence="1" id="KW-0479">Metal-binding</keyword>
<comment type="caution">
    <text evidence="2">The sequence shown here is derived from an EMBL/GenBank/DDBJ whole genome shotgun (WGS) entry which is preliminary data.</text>
</comment>
<dbReference type="InterPro" id="IPR032466">
    <property type="entry name" value="Metal_Hydrolase"/>
</dbReference>
<feature type="binding site" evidence="1">
    <location>
        <position position="179"/>
    </location>
    <ligand>
        <name>a divalent metal cation</name>
        <dbReference type="ChEBI" id="CHEBI:60240"/>
        <label>2</label>
    </ligand>
</feature>
<dbReference type="Pfam" id="PF01026">
    <property type="entry name" value="TatD_DNase"/>
    <property type="match status" value="1"/>
</dbReference>
<protein>
    <submittedName>
        <fullName evidence="2">TatD family deoxyribonuclease</fullName>
    </submittedName>
</protein>
<evidence type="ECO:0000256" key="1">
    <source>
        <dbReference type="PIRSR" id="PIRSR005902-1"/>
    </source>
</evidence>
<dbReference type="GO" id="GO:0016788">
    <property type="term" value="F:hydrolase activity, acting on ester bonds"/>
    <property type="evidence" value="ECO:0007669"/>
    <property type="project" value="InterPro"/>
</dbReference>
<feature type="binding site" evidence="1">
    <location>
        <position position="15"/>
    </location>
    <ligand>
        <name>a divalent metal cation</name>
        <dbReference type="ChEBI" id="CHEBI:60240"/>
        <label>1</label>
    </ligand>
</feature>
<dbReference type="GO" id="GO:0046872">
    <property type="term" value="F:metal ion binding"/>
    <property type="evidence" value="ECO:0007669"/>
    <property type="project" value="UniProtKB-KW"/>
</dbReference>
<dbReference type="SUPFAM" id="SSF51556">
    <property type="entry name" value="Metallo-dependent hydrolases"/>
    <property type="match status" value="1"/>
</dbReference>
<sequence>MSSQPAQPLYDMHCHLGFSANSAALAAALAACGVGCWSQTVTPREYERLSRLLGCGARRGSGECACGPSSFSPLRLGVGLHPWWVPADARERRDQLERMEPLVGAAPWIGEVGLDFARRGVASPKAQEQAFRTVASWCARAGGRTMSIHAAGKGAAGRVLELLQDADFFADGSNRAVFHWFSGSSDELSRARDAGCCFSVGARMLQARRGRAYASQIPESRLLLETDLPPLADGAAATVQAAMGLPDSVDLRMPQWSVEQSAAFRGEPSEVASTCASETEADTMAAALVEALAALSAIRGAEPSELARIIGETSRVVLDC</sequence>
<feature type="binding site" evidence="1">
    <location>
        <position position="13"/>
    </location>
    <ligand>
        <name>a divalent metal cation</name>
        <dbReference type="ChEBI" id="CHEBI:60240"/>
        <label>1</label>
    </ligand>
</feature>
<evidence type="ECO:0000313" key="2">
    <source>
        <dbReference type="EMBL" id="NBI33583.1"/>
    </source>
</evidence>
<dbReference type="PIRSF" id="PIRSF005902">
    <property type="entry name" value="DNase_TatD"/>
    <property type="match status" value="1"/>
</dbReference>
<organism evidence="2">
    <name type="scientific">Muribaculaceae bacterium Z82</name>
    <dbReference type="NCBI Taxonomy" id="2304548"/>
    <lineage>
        <taxon>Bacteria</taxon>
        <taxon>Pseudomonadati</taxon>
        <taxon>Bacteroidota</taxon>
        <taxon>Bacteroidia</taxon>
        <taxon>Bacteroidales</taxon>
        <taxon>Muribaculaceae</taxon>
    </lineage>
</organism>
<dbReference type="PANTHER" id="PTHR47176:SF1">
    <property type="entry name" value="OS04G0577500 PROTEIN"/>
    <property type="match status" value="1"/>
</dbReference>
<dbReference type="InterPro" id="IPR001130">
    <property type="entry name" value="TatD-like"/>
</dbReference>
<name>A0A7C9N9P9_9BACT</name>
<feature type="binding site" evidence="1">
    <location>
        <position position="227"/>
    </location>
    <ligand>
        <name>a divalent metal cation</name>
        <dbReference type="ChEBI" id="CHEBI:60240"/>
        <label>1</label>
    </ligand>
</feature>
<dbReference type="Gene3D" id="3.20.20.140">
    <property type="entry name" value="Metal-dependent hydrolases"/>
    <property type="match status" value="1"/>
</dbReference>
<dbReference type="EMBL" id="QWKH01000003">
    <property type="protein sequence ID" value="NBI33583.1"/>
    <property type="molecule type" value="Genomic_DNA"/>
</dbReference>